<gene>
    <name evidence="1" type="ORF">F8A88_12385</name>
</gene>
<dbReference type="InterPro" id="IPR011990">
    <property type="entry name" value="TPR-like_helical_dom_sf"/>
</dbReference>
<sequence length="269" mass="29575">MDKKIEWYQEVLSLEPGSKVFFPLAQLFVDTGHLEDAVVTLVQGLDRHPDFLEARMLLVQVLSDLGRENEVHDHLERVVAPLSSYPAFWRAWAKSLPEDRRDVAVFLMLVASNLSGEEIGWTDVVFEGMSSLSDRLVGEPLPAPSKAASRPAPLRVLARDAFGQENEQGADSAGAVDGKSGNLRTRTMADLLASQGDVSGAIAIYEELLKSRPVEEHPILQGRLDELRGHATEAPESSESEDPFGVHAKNRLIGTLETLAARFEARVRS</sequence>
<dbReference type="RefSeq" id="WP_151151476.1">
    <property type="nucleotide sequence ID" value="NZ_WAIE01000005.1"/>
</dbReference>
<dbReference type="OrthoDB" id="5471982at2"/>
<proteinExistence type="predicted"/>
<name>A0A6N6MZZ5_9BACT</name>
<evidence type="ECO:0000313" key="2">
    <source>
        <dbReference type="Proteomes" id="UP000438699"/>
    </source>
</evidence>
<organism evidence="1 2">
    <name type="scientific">Pseudodesulfovibrio senegalensis</name>
    <dbReference type="NCBI Taxonomy" id="1721087"/>
    <lineage>
        <taxon>Bacteria</taxon>
        <taxon>Pseudomonadati</taxon>
        <taxon>Thermodesulfobacteriota</taxon>
        <taxon>Desulfovibrionia</taxon>
        <taxon>Desulfovibrionales</taxon>
        <taxon>Desulfovibrionaceae</taxon>
    </lineage>
</organism>
<comment type="caution">
    <text evidence="1">The sequence shown here is derived from an EMBL/GenBank/DDBJ whole genome shotgun (WGS) entry which is preliminary data.</text>
</comment>
<protein>
    <submittedName>
        <fullName evidence="1">Tetratricopeptide repeat protein</fullName>
    </submittedName>
</protein>
<dbReference type="Proteomes" id="UP000438699">
    <property type="component" value="Unassembled WGS sequence"/>
</dbReference>
<reference evidence="1 2" key="1">
    <citation type="journal article" date="2017" name="Int. J. Syst. Evol. Microbiol.">
        <title>Desulfovibrio senegalensis sp. nov., a mesophilic sulfate reducer isolated from marine sediment.</title>
        <authorList>
            <person name="Thioye A."/>
            <person name="Gam Z.B.A."/>
            <person name="Mbengue M."/>
            <person name="Cayol J.L."/>
            <person name="Joseph-Bartoli M."/>
            <person name="Toure-Kane C."/>
            <person name="Labat M."/>
        </authorList>
    </citation>
    <scope>NUCLEOTIDE SEQUENCE [LARGE SCALE GENOMIC DNA]</scope>
    <source>
        <strain evidence="1 2">DSM 101509</strain>
    </source>
</reference>
<dbReference type="AlphaFoldDB" id="A0A6N6MZZ5"/>
<dbReference type="SUPFAM" id="SSF48452">
    <property type="entry name" value="TPR-like"/>
    <property type="match status" value="1"/>
</dbReference>
<dbReference type="EMBL" id="WAIE01000005">
    <property type="protein sequence ID" value="KAB1441221.1"/>
    <property type="molecule type" value="Genomic_DNA"/>
</dbReference>
<keyword evidence="2" id="KW-1185">Reference proteome</keyword>
<evidence type="ECO:0000313" key="1">
    <source>
        <dbReference type="EMBL" id="KAB1441221.1"/>
    </source>
</evidence>
<dbReference type="Gene3D" id="1.25.40.10">
    <property type="entry name" value="Tetratricopeptide repeat domain"/>
    <property type="match status" value="1"/>
</dbReference>
<accession>A0A6N6MZZ5</accession>